<keyword evidence="3 5" id="KW-1133">Transmembrane helix</keyword>
<reference evidence="6" key="1">
    <citation type="submission" date="2021-02" db="EMBL/GenBank/DDBJ databases">
        <authorList>
            <person name="Dougan E. K."/>
            <person name="Rhodes N."/>
            <person name="Thang M."/>
            <person name="Chan C."/>
        </authorList>
    </citation>
    <scope>NUCLEOTIDE SEQUENCE</scope>
</reference>
<feature type="transmembrane region" description="Helical" evidence="5">
    <location>
        <begin position="335"/>
        <end position="355"/>
    </location>
</feature>
<feature type="transmembrane region" description="Helical" evidence="5">
    <location>
        <begin position="310"/>
        <end position="328"/>
    </location>
</feature>
<feature type="transmembrane region" description="Helical" evidence="5">
    <location>
        <begin position="230"/>
        <end position="248"/>
    </location>
</feature>
<comment type="subcellular location">
    <subcellularLocation>
        <location evidence="1">Membrane</location>
        <topology evidence="1">Multi-pass membrane protein</topology>
    </subcellularLocation>
</comment>
<keyword evidence="2 5" id="KW-0812">Transmembrane</keyword>
<feature type="transmembrane region" description="Helical" evidence="5">
    <location>
        <begin position="269"/>
        <end position="290"/>
    </location>
</feature>
<dbReference type="EMBL" id="CAJNNV010013862">
    <property type="protein sequence ID" value="CAE8602117.1"/>
    <property type="molecule type" value="Genomic_DNA"/>
</dbReference>
<evidence type="ECO:0000256" key="2">
    <source>
        <dbReference type="ARBA" id="ARBA00022692"/>
    </source>
</evidence>
<dbReference type="AlphaFoldDB" id="A0A813EN67"/>
<evidence type="ECO:0000313" key="6">
    <source>
        <dbReference type="EMBL" id="CAE8602117.1"/>
    </source>
</evidence>
<feature type="transmembrane region" description="Helical" evidence="5">
    <location>
        <begin position="181"/>
        <end position="210"/>
    </location>
</feature>
<organism evidence="6 7">
    <name type="scientific">Polarella glacialis</name>
    <name type="common">Dinoflagellate</name>
    <dbReference type="NCBI Taxonomy" id="89957"/>
    <lineage>
        <taxon>Eukaryota</taxon>
        <taxon>Sar</taxon>
        <taxon>Alveolata</taxon>
        <taxon>Dinophyceae</taxon>
        <taxon>Suessiales</taxon>
        <taxon>Suessiaceae</taxon>
        <taxon>Polarella</taxon>
    </lineage>
</organism>
<proteinExistence type="predicted"/>
<name>A0A813EN67_POLGL</name>
<dbReference type="GO" id="GO:0000139">
    <property type="term" value="C:Golgi membrane"/>
    <property type="evidence" value="ECO:0007669"/>
    <property type="project" value="InterPro"/>
</dbReference>
<evidence type="ECO:0000313" key="7">
    <source>
        <dbReference type="Proteomes" id="UP000654075"/>
    </source>
</evidence>
<accession>A0A813EN67</accession>
<gene>
    <name evidence="6" type="ORF">PGLA1383_LOCUS20376</name>
</gene>
<keyword evidence="4 5" id="KW-0472">Membrane</keyword>
<evidence type="ECO:0000256" key="4">
    <source>
        <dbReference type="ARBA" id="ARBA00023136"/>
    </source>
</evidence>
<sequence length="406" mass="44793">MSDHPDAVFFQSEQKEQVAGFEPFLDKRDGHSVNETAPQLERRRSVNFALKAKTLHFLPEPDGFYGVIVGIAAQLAACLTYVVMNANLPIVRMLSKASGSNTDYYDYSVGSVLLVTTMSNIVLGLVLTKAGGGRVSSCFEVRPMLESSHLSILSAVLVVLKFQVLVYLTATLATMLEQFKLITLAAAGFAVFGTKYSSIQILALFSLMLAMVQYALLSSEQAGSGINIELGLLLQSAFVLISTLSTILREFKFKGGSTGVVEDFSVQQFRIAVPGLLVVMAYYAIESYVLQELQWTVGSNTHIFHGWDWATIRVIIVMLACDWLSNYIQKQLDSVVVQVLGCVTIALVYVEQHLLYPDKPISLNDCISLVMVIILASSFAMSTRFTNQYKKLECELANHIQRHPSN</sequence>
<evidence type="ECO:0000256" key="1">
    <source>
        <dbReference type="ARBA" id="ARBA00004141"/>
    </source>
</evidence>
<dbReference type="InterPro" id="IPR007271">
    <property type="entry name" value="Nuc_sug_transpt"/>
</dbReference>
<comment type="caution">
    <text evidence="6">The sequence shown here is derived from an EMBL/GenBank/DDBJ whole genome shotgun (WGS) entry which is preliminary data.</text>
</comment>
<feature type="transmembrane region" description="Helical" evidence="5">
    <location>
        <begin position="148"/>
        <end position="169"/>
    </location>
</feature>
<dbReference type="PANTHER" id="PTHR10231">
    <property type="entry name" value="NUCLEOTIDE-SUGAR TRANSMEMBRANE TRANSPORTER"/>
    <property type="match status" value="1"/>
</dbReference>
<dbReference type="Proteomes" id="UP000654075">
    <property type="component" value="Unassembled WGS sequence"/>
</dbReference>
<protein>
    <submittedName>
        <fullName evidence="6">Uncharacterized protein</fullName>
    </submittedName>
</protein>
<feature type="transmembrane region" description="Helical" evidence="5">
    <location>
        <begin position="104"/>
        <end position="128"/>
    </location>
</feature>
<keyword evidence="7" id="KW-1185">Reference proteome</keyword>
<dbReference type="GO" id="GO:0015165">
    <property type="term" value="F:pyrimidine nucleotide-sugar transmembrane transporter activity"/>
    <property type="evidence" value="ECO:0007669"/>
    <property type="project" value="InterPro"/>
</dbReference>
<evidence type="ECO:0000256" key="5">
    <source>
        <dbReference type="SAM" id="Phobius"/>
    </source>
</evidence>
<feature type="transmembrane region" description="Helical" evidence="5">
    <location>
        <begin position="361"/>
        <end position="381"/>
    </location>
</feature>
<feature type="transmembrane region" description="Helical" evidence="5">
    <location>
        <begin position="63"/>
        <end position="83"/>
    </location>
</feature>
<evidence type="ECO:0000256" key="3">
    <source>
        <dbReference type="ARBA" id="ARBA00022989"/>
    </source>
</evidence>